<dbReference type="InterPro" id="IPR007607">
    <property type="entry name" value="BacA/B"/>
</dbReference>
<gene>
    <name evidence="2" type="ORF">SAMN05443547_0662</name>
</gene>
<accession>A0A1M7ZTV6</accession>
<dbReference type="Pfam" id="PF04519">
    <property type="entry name" value="Bactofilin"/>
    <property type="match status" value="1"/>
</dbReference>
<sequence>MDRFKQITQIPIIMFEKPKNQDHLLGKTNRIVEGTVITGDVTTLADFRLDGKLNGNFTSQGKIVIGATGEVIGDVICKSIDIEGTFSGKLQAEGMLNVKSKAYIRGEVIVGKLSVEPGARFEASCEMKSIN</sequence>
<evidence type="ECO:0000313" key="2">
    <source>
        <dbReference type="EMBL" id="SHO72331.1"/>
    </source>
</evidence>
<dbReference type="AlphaFoldDB" id="A0A1M7ZTV6"/>
<dbReference type="Proteomes" id="UP000184611">
    <property type="component" value="Unassembled WGS sequence"/>
</dbReference>
<dbReference type="STRING" id="416016.SAMN05443547_0662"/>
<proteinExistence type="inferred from homology"/>
<reference evidence="3" key="1">
    <citation type="submission" date="2016-12" db="EMBL/GenBank/DDBJ databases">
        <authorList>
            <person name="Varghese N."/>
            <person name="Submissions S."/>
        </authorList>
    </citation>
    <scope>NUCLEOTIDE SEQUENCE [LARGE SCALE GENOMIC DNA]</scope>
    <source>
        <strain evidence="3">DSM 18830</strain>
    </source>
</reference>
<evidence type="ECO:0000256" key="1">
    <source>
        <dbReference type="ARBA" id="ARBA00044755"/>
    </source>
</evidence>
<name>A0A1M7ZTV6_9FLAO</name>
<evidence type="ECO:0000313" key="3">
    <source>
        <dbReference type="Proteomes" id="UP000184611"/>
    </source>
</evidence>
<dbReference type="PANTHER" id="PTHR35024:SF4">
    <property type="entry name" value="POLYMER-FORMING CYTOSKELETAL PROTEIN"/>
    <property type="match status" value="1"/>
</dbReference>
<dbReference type="EMBL" id="FRYK01000001">
    <property type="protein sequence ID" value="SHO72331.1"/>
    <property type="molecule type" value="Genomic_DNA"/>
</dbReference>
<protein>
    <submittedName>
        <fullName evidence="2">Polymer-forming protein</fullName>
    </submittedName>
</protein>
<dbReference type="PANTHER" id="PTHR35024">
    <property type="entry name" value="HYPOTHETICAL CYTOSOLIC PROTEIN"/>
    <property type="match status" value="1"/>
</dbReference>
<organism evidence="2 3">
    <name type="scientific">Flavobacterium cucumis</name>
    <dbReference type="NCBI Taxonomy" id="416016"/>
    <lineage>
        <taxon>Bacteria</taxon>
        <taxon>Pseudomonadati</taxon>
        <taxon>Bacteroidota</taxon>
        <taxon>Flavobacteriia</taxon>
        <taxon>Flavobacteriales</taxon>
        <taxon>Flavobacteriaceae</taxon>
        <taxon>Flavobacterium</taxon>
    </lineage>
</organism>
<comment type="similarity">
    <text evidence="1">Belongs to the bactofilin family.</text>
</comment>
<keyword evidence="3" id="KW-1185">Reference proteome</keyword>